<evidence type="ECO:0000313" key="2">
    <source>
        <dbReference type="Proteomes" id="UP000030106"/>
    </source>
</evidence>
<dbReference type="EMBL" id="ANFO01001192">
    <property type="protein sequence ID" value="KGQ03608.1"/>
    <property type="molecule type" value="Genomic_DNA"/>
</dbReference>
<evidence type="ECO:0000313" key="1">
    <source>
        <dbReference type="EMBL" id="KGQ03608.1"/>
    </source>
</evidence>
<organism evidence="1 2">
    <name type="scientific">Beauveria bassiana D1-5</name>
    <dbReference type="NCBI Taxonomy" id="1245745"/>
    <lineage>
        <taxon>Eukaryota</taxon>
        <taxon>Fungi</taxon>
        <taxon>Dikarya</taxon>
        <taxon>Ascomycota</taxon>
        <taxon>Pezizomycotina</taxon>
        <taxon>Sordariomycetes</taxon>
        <taxon>Hypocreomycetidae</taxon>
        <taxon>Hypocreales</taxon>
        <taxon>Cordycipitaceae</taxon>
        <taxon>Beauveria</taxon>
    </lineage>
</organism>
<dbReference type="Proteomes" id="UP000030106">
    <property type="component" value="Unassembled WGS sequence"/>
</dbReference>
<accession>A0A0A2V7Y5</accession>
<reference evidence="1 2" key="1">
    <citation type="submission" date="2012-10" db="EMBL/GenBank/DDBJ databases">
        <title>Genome sequencing and analysis of entomopathogenic fungi Beauveria bassiana D1-5.</title>
        <authorList>
            <person name="Li Q."/>
            <person name="Wang L."/>
            <person name="Zhang Z."/>
            <person name="Wang Q."/>
            <person name="Ren J."/>
            <person name="Wang M."/>
            <person name="Xu W."/>
            <person name="Wang J."/>
            <person name="Lu Y."/>
            <person name="Du Q."/>
            <person name="Sun Z."/>
        </authorList>
    </citation>
    <scope>NUCLEOTIDE SEQUENCE [LARGE SCALE GENOMIC DNA]</scope>
    <source>
        <strain evidence="1 2">D1-5</strain>
    </source>
</reference>
<name>A0A0A2V7Y5_BEABA</name>
<dbReference type="AlphaFoldDB" id="A0A0A2V7Y5"/>
<protein>
    <submittedName>
        <fullName evidence="1">Uncharacterized protein</fullName>
    </submittedName>
</protein>
<proteinExistence type="predicted"/>
<dbReference type="HOGENOM" id="CLU_1366024_0_0_1"/>
<gene>
    <name evidence="1" type="ORF">BBAD15_g11149</name>
</gene>
<sequence>MLMCYSHRSTCSAESKLTWHCSLISRFLFFEASLAVRALNMPVELSWVPTEPRDGLKDAMERLALEIAEEGEYQEVIILSTPKTQTAGRSAQPHFKVELVYTADNGRKVYHEHQIYIEHQDTLGRSRYSMGRQSRGPTYAYGTLVVVNKPPTGCPKNKRLQREKEAAAEFPDGWYPDPWTTQTGKAERYYANKDWTTYTR</sequence>
<comment type="caution">
    <text evidence="1">The sequence shown here is derived from an EMBL/GenBank/DDBJ whole genome shotgun (WGS) entry which is preliminary data.</text>
</comment>